<sequence length="520" mass="59776">MTSTAACPIFGAPEKFDSTCLPTQENFIKHYLWVQSELRSSSSKEPNTETILKIVLQDIKAIWEKVAIPIISEQRIINLMKELYQKYKNIKKPGKSRNTTGYKLKKEEYYLNAKKLLDIAKCKCLSVMRCICKVKLSTFDHKFLLDQRNTRILNFVDLSPSRKRKLNDPTSADDSVSSLPSSIGTEDSQIATRQISSISNSLSVFSVELEDSSDLDESFVYEKPTKQMRMDLQNYAKACDRTGVSDRNAAILATSLLEDLGIIHEDQSNNIVDKSKIRRERQKCRNTLQDKTVNKMILSSLYFVLFRQIGEKFYRKISSEEHIVLIYKPNSDYLGHVTPATGAAENIKDCIINFIEKKNRTTQNYESSEVMELTLILEREMELLFELKDLWADIPLLPTQDLSKDQKYLYEISVAISNGILPANLVHCNPGNLCHSRWLTTANRILRLYRNGYFAHPENILLAMLGDERKLVREQAVNTIMESRLKNDSTEKLRSFNVPTLNMSAKDYTDMIDWKKINIT</sequence>
<dbReference type="PANTHER" id="PTHR46409:SF1">
    <property type="entry name" value="HTH PSQ-TYPE DOMAIN-CONTAINING PROTEIN"/>
    <property type="match status" value="1"/>
</dbReference>
<organism evidence="2 3">
    <name type="scientific">Psylliodes chrysocephalus</name>
    <dbReference type="NCBI Taxonomy" id="3402493"/>
    <lineage>
        <taxon>Eukaryota</taxon>
        <taxon>Metazoa</taxon>
        <taxon>Ecdysozoa</taxon>
        <taxon>Arthropoda</taxon>
        <taxon>Hexapoda</taxon>
        <taxon>Insecta</taxon>
        <taxon>Pterygota</taxon>
        <taxon>Neoptera</taxon>
        <taxon>Endopterygota</taxon>
        <taxon>Coleoptera</taxon>
        <taxon>Polyphaga</taxon>
        <taxon>Cucujiformia</taxon>
        <taxon>Chrysomeloidea</taxon>
        <taxon>Chrysomelidae</taxon>
        <taxon>Galerucinae</taxon>
        <taxon>Alticini</taxon>
        <taxon>Psylliodes</taxon>
    </lineage>
</organism>
<dbReference type="PANTHER" id="PTHR46409">
    <property type="entry name" value="HTH PSQ-TYPE DOMAIN-CONTAINING PROTEIN"/>
    <property type="match status" value="1"/>
</dbReference>
<dbReference type="EMBL" id="OV651819">
    <property type="protein sequence ID" value="CAH1113072.1"/>
    <property type="molecule type" value="Genomic_DNA"/>
</dbReference>
<reference evidence="2" key="1">
    <citation type="submission" date="2022-01" db="EMBL/GenBank/DDBJ databases">
        <authorList>
            <person name="King R."/>
        </authorList>
    </citation>
    <scope>NUCLEOTIDE SEQUENCE</scope>
</reference>
<dbReference type="Proteomes" id="UP001153636">
    <property type="component" value="Chromosome 7"/>
</dbReference>
<gene>
    <name evidence="2" type="ORF">PSYICH_LOCUS13139</name>
</gene>
<accession>A0A9P0D2J6</accession>
<name>A0A9P0D2J6_9CUCU</name>
<evidence type="ECO:0000313" key="3">
    <source>
        <dbReference type="Proteomes" id="UP001153636"/>
    </source>
</evidence>
<dbReference type="AlphaFoldDB" id="A0A9P0D2J6"/>
<evidence type="ECO:0000256" key="1">
    <source>
        <dbReference type="SAM" id="MobiDB-lite"/>
    </source>
</evidence>
<feature type="region of interest" description="Disordered" evidence="1">
    <location>
        <begin position="162"/>
        <end position="185"/>
    </location>
</feature>
<feature type="compositionally biased region" description="Low complexity" evidence="1">
    <location>
        <begin position="172"/>
        <end position="182"/>
    </location>
</feature>
<proteinExistence type="predicted"/>
<evidence type="ECO:0000313" key="2">
    <source>
        <dbReference type="EMBL" id="CAH1113072.1"/>
    </source>
</evidence>
<protein>
    <submittedName>
        <fullName evidence="2">Uncharacterized protein</fullName>
    </submittedName>
</protein>
<keyword evidence="3" id="KW-1185">Reference proteome</keyword>